<dbReference type="Proteomes" id="UP000095300">
    <property type="component" value="Unassembled WGS sequence"/>
</dbReference>
<keyword evidence="5" id="KW-1185">Reference proteome</keyword>
<evidence type="ECO:0000256" key="2">
    <source>
        <dbReference type="ARBA" id="ARBA00023180"/>
    </source>
</evidence>
<dbReference type="EnsemblMetazoa" id="SCAU006611-RA">
    <property type="protein sequence ID" value="SCAU006611-PA"/>
    <property type="gene ID" value="SCAU006611"/>
</dbReference>
<protein>
    <submittedName>
        <fullName evidence="4">Uncharacterized protein</fullName>
    </submittedName>
</protein>
<feature type="signal peptide" evidence="3">
    <location>
        <begin position="1"/>
        <end position="22"/>
    </location>
</feature>
<feature type="chain" id="PRO_5009326338" evidence="3">
    <location>
        <begin position="23"/>
        <end position="212"/>
    </location>
</feature>
<gene>
    <name evidence="4" type="primary">106090687</name>
</gene>
<reference evidence="4" key="1">
    <citation type="submission" date="2020-05" db="UniProtKB">
        <authorList>
            <consortium name="EnsemblMetazoa"/>
        </authorList>
    </citation>
    <scope>IDENTIFICATION</scope>
    <source>
        <strain evidence="4">USDA</strain>
    </source>
</reference>
<sequence>MALTKLTLFLFFMVAVTLFSSALTRKANQEKLKVLVLYESLCPDSVRFMQRQLGPNYNDLKDYIDISLVPFGKSYSENNGAQFYCQHGPKECLGNRQQSCILQQTNDQEQQVEFAVCQMAISNKSRGIDDCARSSGLSNDIDTCMTSELGTLLQLEAEQITHSYAPTFVPTIVYDGVFDQQLQDNSLRNFRGTVCYLLQKRGDISLHSDVCQ</sequence>
<dbReference type="PANTHER" id="PTHR13234">
    <property type="entry name" value="GAMMA-INTERFERON INDUCIBLE LYSOSOMAL THIOL REDUCTASE GILT"/>
    <property type="match status" value="1"/>
</dbReference>
<keyword evidence="3" id="KW-0732">Signal</keyword>
<name>A0A1I8PBL7_STOCA</name>
<dbReference type="PANTHER" id="PTHR13234:SF68">
    <property type="entry name" value="GH19763P"/>
    <property type="match status" value="1"/>
</dbReference>
<proteinExistence type="inferred from homology"/>
<evidence type="ECO:0000256" key="1">
    <source>
        <dbReference type="ARBA" id="ARBA00005679"/>
    </source>
</evidence>
<dbReference type="InterPro" id="IPR004911">
    <property type="entry name" value="Interferon-induced_GILT"/>
</dbReference>
<dbReference type="AlphaFoldDB" id="A0A1I8PBL7"/>
<dbReference type="STRING" id="35570.A0A1I8PBL7"/>
<evidence type="ECO:0000313" key="4">
    <source>
        <dbReference type="EnsemblMetazoa" id="SCAU006611-PA"/>
    </source>
</evidence>
<dbReference type="OrthoDB" id="5962185at2759"/>
<dbReference type="VEuPathDB" id="VectorBase:SCAU006611"/>
<comment type="similarity">
    <text evidence="1">Belongs to the GILT family.</text>
</comment>
<evidence type="ECO:0000313" key="5">
    <source>
        <dbReference type="Proteomes" id="UP000095300"/>
    </source>
</evidence>
<accession>A0A1I8PBL7</accession>
<evidence type="ECO:0000256" key="3">
    <source>
        <dbReference type="SAM" id="SignalP"/>
    </source>
</evidence>
<dbReference type="KEGG" id="scac:106090687"/>
<dbReference type="Pfam" id="PF03227">
    <property type="entry name" value="GILT"/>
    <property type="match status" value="1"/>
</dbReference>
<organism evidence="4 5">
    <name type="scientific">Stomoxys calcitrans</name>
    <name type="common">Stable fly</name>
    <name type="synonym">Conops calcitrans</name>
    <dbReference type="NCBI Taxonomy" id="35570"/>
    <lineage>
        <taxon>Eukaryota</taxon>
        <taxon>Metazoa</taxon>
        <taxon>Ecdysozoa</taxon>
        <taxon>Arthropoda</taxon>
        <taxon>Hexapoda</taxon>
        <taxon>Insecta</taxon>
        <taxon>Pterygota</taxon>
        <taxon>Neoptera</taxon>
        <taxon>Endopterygota</taxon>
        <taxon>Diptera</taxon>
        <taxon>Brachycera</taxon>
        <taxon>Muscomorpha</taxon>
        <taxon>Muscoidea</taxon>
        <taxon>Muscidae</taxon>
        <taxon>Stomoxys</taxon>
    </lineage>
</organism>
<dbReference type="GO" id="GO:0016671">
    <property type="term" value="F:oxidoreductase activity, acting on a sulfur group of donors, disulfide as acceptor"/>
    <property type="evidence" value="ECO:0007669"/>
    <property type="project" value="InterPro"/>
</dbReference>
<keyword evidence="2" id="KW-0325">Glycoprotein</keyword>